<dbReference type="Proteomes" id="UP001589589">
    <property type="component" value="Unassembled WGS sequence"/>
</dbReference>
<dbReference type="EMBL" id="JBHMEX010000058">
    <property type="protein sequence ID" value="MFB9065932.1"/>
    <property type="molecule type" value="Genomic_DNA"/>
</dbReference>
<protein>
    <submittedName>
        <fullName evidence="1">Uncharacterized protein</fullName>
    </submittedName>
</protein>
<name>A0ABV5FQV5_9FLAO</name>
<sequence>MNTAENTIAISAHTATPEQIAEWKAQHGEFFGIVIEDKVCYLKKPDRKALSFASQVGSDPMKFNEVILKNCWLGGDPEILTDDSLFLAASSKLDQVIEFKKAELVKY</sequence>
<organism evidence="1 2">
    <name type="scientific">Flavobacterium branchiarum</name>
    <dbReference type="NCBI Taxonomy" id="1114870"/>
    <lineage>
        <taxon>Bacteria</taxon>
        <taxon>Pseudomonadati</taxon>
        <taxon>Bacteroidota</taxon>
        <taxon>Flavobacteriia</taxon>
        <taxon>Flavobacteriales</taxon>
        <taxon>Flavobacteriaceae</taxon>
        <taxon>Flavobacterium</taxon>
    </lineage>
</organism>
<evidence type="ECO:0000313" key="1">
    <source>
        <dbReference type="EMBL" id="MFB9065932.1"/>
    </source>
</evidence>
<comment type="caution">
    <text evidence="1">The sequence shown here is derived from an EMBL/GenBank/DDBJ whole genome shotgun (WGS) entry which is preliminary data.</text>
</comment>
<evidence type="ECO:0000313" key="2">
    <source>
        <dbReference type="Proteomes" id="UP001589589"/>
    </source>
</evidence>
<dbReference type="RefSeq" id="WP_290260044.1">
    <property type="nucleotide sequence ID" value="NZ_JAUFQQ010000003.1"/>
</dbReference>
<reference evidence="1 2" key="1">
    <citation type="submission" date="2024-09" db="EMBL/GenBank/DDBJ databases">
        <authorList>
            <person name="Sun Q."/>
            <person name="Mori K."/>
        </authorList>
    </citation>
    <scope>NUCLEOTIDE SEQUENCE [LARGE SCALE GENOMIC DNA]</scope>
    <source>
        <strain evidence="1 2">CECT 7908</strain>
    </source>
</reference>
<accession>A0ABV5FQV5</accession>
<gene>
    <name evidence="1" type="ORF">ACFFUQ_18090</name>
</gene>
<keyword evidence="2" id="KW-1185">Reference proteome</keyword>
<proteinExistence type="predicted"/>